<dbReference type="AlphaFoldDB" id="A0A2N1M9X0"/>
<organism evidence="1 2">
    <name type="scientific">Rhizophagus irregularis</name>
    <dbReference type="NCBI Taxonomy" id="588596"/>
    <lineage>
        <taxon>Eukaryota</taxon>
        <taxon>Fungi</taxon>
        <taxon>Fungi incertae sedis</taxon>
        <taxon>Mucoromycota</taxon>
        <taxon>Glomeromycotina</taxon>
        <taxon>Glomeromycetes</taxon>
        <taxon>Glomerales</taxon>
        <taxon>Glomeraceae</taxon>
        <taxon>Rhizophagus</taxon>
    </lineage>
</organism>
<gene>
    <name evidence="1" type="ORF">RhiirC2_333099</name>
</gene>
<reference evidence="1 2" key="2">
    <citation type="submission" date="2017-10" db="EMBL/GenBank/DDBJ databases">
        <title>Extensive intraspecific genome diversity in a model arbuscular mycorrhizal fungus.</title>
        <authorList>
            <person name="Chen E.C.H."/>
            <person name="Morin E."/>
            <person name="Baudet D."/>
            <person name="Noel J."/>
            <person name="Ndikumana S."/>
            <person name="Charron P."/>
            <person name="St-Onge C."/>
            <person name="Giorgi J."/>
            <person name="Grigoriev I.V."/>
            <person name="Roux C."/>
            <person name="Martin F.M."/>
            <person name="Corradi N."/>
        </authorList>
    </citation>
    <scope>NUCLEOTIDE SEQUENCE [LARGE SCALE GENOMIC DNA]</scope>
    <source>
        <strain evidence="1 2">C2</strain>
    </source>
</reference>
<name>A0A2N1M9X0_9GLOM</name>
<evidence type="ECO:0000313" key="2">
    <source>
        <dbReference type="Proteomes" id="UP000233469"/>
    </source>
</evidence>
<comment type="caution">
    <text evidence="1">The sequence shown here is derived from an EMBL/GenBank/DDBJ whole genome shotgun (WGS) entry which is preliminary data.</text>
</comment>
<protein>
    <submittedName>
        <fullName evidence="1">Uncharacterized protein</fullName>
    </submittedName>
</protein>
<evidence type="ECO:0000313" key="1">
    <source>
        <dbReference type="EMBL" id="PKK58416.1"/>
    </source>
</evidence>
<proteinExistence type="predicted"/>
<dbReference type="Proteomes" id="UP000233469">
    <property type="component" value="Unassembled WGS sequence"/>
</dbReference>
<sequence length="51" mass="5970">MGKATPFQCFGVRRTRISLVLYRFSLNFGETPYLYKIMCLYVSDIIRSSIN</sequence>
<accession>A0A2N1M9X0</accession>
<dbReference type="EMBL" id="LLXL01003617">
    <property type="protein sequence ID" value="PKK58416.1"/>
    <property type="molecule type" value="Genomic_DNA"/>
</dbReference>
<reference evidence="1 2" key="1">
    <citation type="submission" date="2016-04" db="EMBL/GenBank/DDBJ databases">
        <title>Genome analyses suggest a sexual origin of heterokaryosis in a supposedly ancient asexual fungus.</title>
        <authorList>
            <person name="Ropars J."/>
            <person name="Sedzielewska K."/>
            <person name="Noel J."/>
            <person name="Charron P."/>
            <person name="Farinelli L."/>
            <person name="Marton T."/>
            <person name="Kruger M."/>
            <person name="Pelin A."/>
            <person name="Brachmann A."/>
            <person name="Corradi N."/>
        </authorList>
    </citation>
    <scope>NUCLEOTIDE SEQUENCE [LARGE SCALE GENOMIC DNA]</scope>
    <source>
        <strain evidence="1 2">C2</strain>
    </source>
</reference>